<keyword evidence="2" id="KW-1185">Reference proteome</keyword>
<name>A0ACB8TLA2_9AGAM</name>
<evidence type="ECO:0000313" key="1">
    <source>
        <dbReference type="EMBL" id="KAI0069195.1"/>
    </source>
</evidence>
<protein>
    <submittedName>
        <fullName evidence="1">Uncharacterized protein</fullName>
    </submittedName>
</protein>
<comment type="caution">
    <text evidence="1">The sequence shown here is derived from an EMBL/GenBank/DDBJ whole genome shotgun (WGS) entry which is preliminary data.</text>
</comment>
<organism evidence="1 2">
    <name type="scientific">Artomyces pyxidatus</name>
    <dbReference type="NCBI Taxonomy" id="48021"/>
    <lineage>
        <taxon>Eukaryota</taxon>
        <taxon>Fungi</taxon>
        <taxon>Dikarya</taxon>
        <taxon>Basidiomycota</taxon>
        <taxon>Agaricomycotina</taxon>
        <taxon>Agaricomycetes</taxon>
        <taxon>Russulales</taxon>
        <taxon>Auriscalpiaceae</taxon>
        <taxon>Artomyces</taxon>
    </lineage>
</organism>
<sequence>MVTATKSGETEASEPITRACARGLSQSPIKLRDRSDARFPTFVLLPPPCSPVLFGLPGSAPGPFFSSLRLLSFIQQAEASRHSSIFTFKMRFSTASSLLALATPLLVSALPMRRATDPNTLLVLQFANVLEQLETQFYQQALQKFQASDFTAAGFTSAQLPVEQFTAIASDESTHQTILQETIQSFGASPITTCKFDFSSVLSDVPTMASAARLVENVGVGAYLGAAHLVEDPVILTAAATIVTVEARHQTVLNILNGGTAIPQAFDLPLLPQEVLAIAGGFISGCDLGITANPALTVTNSGPIQVGTSLSFSSSAINGSTSGLFCQMLAGGLPFSISLPFNACVVPSGITGPVAIFITSDDQPLNNNARDQNVNTIIAGPTMAFLDNKPEVIGSLVRSSGNGVVTSTATISPGAASSIIASVSSATSSATPSPSSSSNNNAAVVSSSPGVIVNGWSMVPVPT</sequence>
<gene>
    <name evidence="1" type="ORF">BV25DRAFT_113979</name>
</gene>
<proteinExistence type="predicted"/>
<accession>A0ACB8TLA2</accession>
<reference evidence="1" key="1">
    <citation type="submission" date="2021-03" db="EMBL/GenBank/DDBJ databases">
        <authorList>
            <consortium name="DOE Joint Genome Institute"/>
            <person name="Ahrendt S."/>
            <person name="Looney B.P."/>
            <person name="Miyauchi S."/>
            <person name="Morin E."/>
            <person name="Drula E."/>
            <person name="Courty P.E."/>
            <person name="Chicoki N."/>
            <person name="Fauchery L."/>
            <person name="Kohler A."/>
            <person name="Kuo A."/>
            <person name="Labutti K."/>
            <person name="Pangilinan J."/>
            <person name="Lipzen A."/>
            <person name="Riley R."/>
            <person name="Andreopoulos W."/>
            <person name="He G."/>
            <person name="Johnson J."/>
            <person name="Barry K.W."/>
            <person name="Grigoriev I.V."/>
            <person name="Nagy L."/>
            <person name="Hibbett D."/>
            <person name="Henrissat B."/>
            <person name="Matheny P.B."/>
            <person name="Labbe J."/>
            <person name="Martin F."/>
        </authorList>
    </citation>
    <scope>NUCLEOTIDE SEQUENCE</scope>
    <source>
        <strain evidence="1">HHB10654</strain>
    </source>
</reference>
<evidence type="ECO:0000313" key="2">
    <source>
        <dbReference type="Proteomes" id="UP000814140"/>
    </source>
</evidence>
<dbReference type="Proteomes" id="UP000814140">
    <property type="component" value="Unassembled WGS sequence"/>
</dbReference>
<reference evidence="1" key="2">
    <citation type="journal article" date="2022" name="New Phytol.">
        <title>Evolutionary transition to the ectomycorrhizal habit in the genomes of a hyperdiverse lineage of mushroom-forming fungi.</title>
        <authorList>
            <person name="Looney B."/>
            <person name="Miyauchi S."/>
            <person name="Morin E."/>
            <person name="Drula E."/>
            <person name="Courty P.E."/>
            <person name="Kohler A."/>
            <person name="Kuo A."/>
            <person name="LaButti K."/>
            <person name="Pangilinan J."/>
            <person name="Lipzen A."/>
            <person name="Riley R."/>
            <person name="Andreopoulos W."/>
            <person name="He G."/>
            <person name="Johnson J."/>
            <person name="Nolan M."/>
            <person name="Tritt A."/>
            <person name="Barry K.W."/>
            <person name="Grigoriev I.V."/>
            <person name="Nagy L.G."/>
            <person name="Hibbett D."/>
            <person name="Henrissat B."/>
            <person name="Matheny P.B."/>
            <person name="Labbe J."/>
            <person name="Martin F.M."/>
        </authorList>
    </citation>
    <scope>NUCLEOTIDE SEQUENCE</scope>
    <source>
        <strain evidence="1">HHB10654</strain>
    </source>
</reference>
<dbReference type="EMBL" id="MU277187">
    <property type="protein sequence ID" value="KAI0069195.1"/>
    <property type="molecule type" value="Genomic_DNA"/>
</dbReference>